<evidence type="ECO:0000256" key="2">
    <source>
        <dbReference type="ARBA" id="ARBA00006648"/>
    </source>
</evidence>
<evidence type="ECO:0008006" key="10">
    <source>
        <dbReference type="Google" id="ProtNLM"/>
    </source>
</evidence>
<dbReference type="Proteomes" id="UP000783686">
    <property type="component" value="Unassembled WGS sequence"/>
</dbReference>
<dbReference type="GO" id="GO:0008289">
    <property type="term" value="F:lipid binding"/>
    <property type="evidence" value="ECO:0007669"/>
    <property type="project" value="UniProtKB-KW"/>
</dbReference>
<name>A0A811L5T5_9BILA</name>
<evidence type="ECO:0000256" key="1">
    <source>
        <dbReference type="ARBA" id="ARBA00004613"/>
    </source>
</evidence>
<evidence type="ECO:0000256" key="7">
    <source>
        <dbReference type="SAM" id="SignalP"/>
    </source>
</evidence>
<dbReference type="AlphaFoldDB" id="A0A811L5T5"/>
<dbReference type="OrthoDB" id="5884124at2759"/>
<comment type="caution">
    <text evidence="8">The sequence shown here is derived from an EMBL/GenBank/DDBJ whole genome shotgun (WGS) entry which is preliminary data.</text>
</comment>
<evidence type="ECO:0000313" key="9">
    <source>
        <dbReference type="Proteomes" id="UP000614601"/>
    </source>
</evidence>
<dbReference type="EMBL" id="CAJFCW020000005">
    <property type="protein sequence ID" value="CAG9118333.1"/>
    <property type="molecule type" value="Genomic_DNA"/>
</dbReference>
<keyword evidence="4 7" id="KW-0732">Signal</keyword>
<sequence length="167" mass="18956">MLRGALVVVCLACCQAQLLVISPELKALLPREMVEFADSLSSKEREVVKTVNDKNGTATYIEDLKTKDEGLAKKAADRIEAFQKKFNKISGPGQKFIESVIYEVEDKEDVDETELKQIAASLTEKWDLLPADIKKEIRRFFSHIARTLESKFLLETSFLNDLMKTEK</sequence>
<feature type="chain" id="PRO_5035681932" description="Fatty-acid and retinol-binding protein 1" evidence="7">
    <location>
        <begin position="17"/>
        <end position="167"/>
    </location>
</feature>
<feature type="signal peptide" evidence="7">
    <location>
        <begin position="1"/>
        <end position="16"/>
    </location>
</feature>
<accession>A0A811L5T5</accession>
<comment type="similarity">
    <text evidence="2">Belongs to the fatty-acid and retinol-binding protein (FARBP) family.</text>
</comment>
<proteinExistence type="inferred from homology"/>
<dbReference type="Proteomes" id="UP000614601">
    <property type="component" value="Unassembled WGS sequence"/>
</dbReference>
<dbReference type="InterPro" id="IPR008632">
    <property type="entry name" value="Gp-FAR-1"/>
</dbReference>
<keyword evidence="3" id="KW-0964">Secreted</keyword>
<evidence type="ECO:0000256" key="5">
    <source>
        <dbReference type="ARBA" id="ARBA00023054"/>
    </source>
</evidence>
<reference evidence="8" key="1">
    <citation type="submission" date="2020-09" db="EMBL/GenBank/DDBJ databases">
        <authorList>
            <person name="Kikuchi T."/>
        </authorList>
    </citation>
    <scope>NUCLEOTIDE SEQUENCE</scope>
    <source>
        <strain evidence="8">SH1</strain>
    </source>
</reference>
<evidence type="ECO:0000256" key="4">
    <source>
        <dbReference type="ARBA" id="ARBA00022729"/>
    </source>
</evidence>
<dbReference type="Pfam" id="PF05823">
    <property type="entry name" value="Gp-FAR-1"/>
    <property type="match status" value="1"/>
</dbReference>
<dbReference type="EMBL" id="CAJFDH010000005">
    <property type="protein sequence ID" value="CAD5223622.1"/>
    <property type="molecule type" value="Genomic_DNA"/>
</dbReference>
<gene>
    <name evidence="8" type="ORF">BOKJ2_LOCUS10392</name>
</gene>
<dbReference type="GO" id="GO:0005576">
    <property type="term" value="C:extracellular region"/>
    <property type="evidence" value="ECO:0007669"/>
    <property type="project" value="UniProtKB-SubCell"/>
</dbReference>
<protein>
    <recommendedName>
        <fullName evidence="10">Fatty-acid and retinol-binding protein 1</fullName>
    </recommendedName>
</protein>
<evidence type="ECO:0000256" key="6">
    <source>
        <dbReference type="ARBA" id="ARBA00023121"/>
    </source>
</evidence>
<evidence type="ECO:0000256" key="3">
    <source>
        <dbReference type="ARBA" id="ARBA00022525"/>
    </source>
</evidence>
<evidence type="ECO:0000313" key="8">
    <source>
        <dbReference type="EMBL" id="CAD5223622.1"/>
    </source>
</evidence>
<comment type="subcellular location">
    <subcellularLocation>
        <location evidence="1">Secreted</location>
    </subcellularLocation>
</comment>
<keyword evidence="9" id="KW-1185">Reference proteome</keyword>
<keyword evidence="6" id="KW-0446">Lipid-binding</keyword>
<dbReference type="Gene3D" id="1.20.120.1100">
    <property type="match status" value="1"/>
</dbReference>
<organism evidence="8 9">
    <name type="scientific">Bursaphelenchus okinawaensis</name>
    <dbReference type="NCBI Taxonomy" id="465554"/>
    <lineage>
        <taxon>Eukaryota</taxon>
        <taxon>Metazoa</taxon>
        <taxon>Ecdysozoa</taxon>
        <taxon>Nematoda</taxon>
        <taxon>Chromadorea</taxon>
        <taxon>Rhabditida</taxon>
        <taxon>Tylenchina</taxon>
        <taxon>Tylenchomorpha</taxon>
        <taxon>Aphelenchoidea</taxon>
        <taxon>Aphelenchoididae</taxon>
        <taxon>Bursaphelenchus</taxon>
    </lineage>
</organism>
<keyword evidence="5" id="KW-0175">Coiled coil</keyword>